<evidence type="ECO:0000313" key="10">
    <source>
        <dbReference type="Proteomes" id="UP000192721"/>
    </source>
</evidence>
<dbReference type="GO" id="GO:0016491">
    <property type="term" value="F:oxidoreductase activity"/>
    <property type="evidence" value="ECO:0007669"/>
    <property type="project" value="InterPro"/>
</dbReference>
<comment type="similarity">
    <text evidence="1">Belongs to the thioredoxin family. DsbA subfamily.</text>
</comment>
<dbReference type="Gene3D" id="3.40.30.10">
    <property type="entry name" value="Glutaredoxin"/>
    <property type="match status" value="1"/>
</dbReference>
<feature type="domain" description="DSBA-like thioredoxin" evidence="8">
    <location>
        <begin position="82"/>
        <end position="181"/>
    </location>
</feature>
<evidence type="ECO:0000256" key="4">
    <source>
        <dbReference type="ARBA" id="ARBA00023284"/>
    </source>
</evidence>
<reference evidence="9 10" key="1">
    <citation type="submission" date="2017-02" db="EMBL/GenBank/DDBJ databases">
        <title>Chromobacterium haemolyticum H5244.</title>
        <authorList>
            <person name="Gulvik C.A."/>
        </authorList>
    </citation>
    <scope>NUCLEOTIDE SEQUENCE [LARGE SCALE GENOMIC DNA]</scope>
    <source>
        <strain evidence="9 10">H5244</strain>
    </source>
</reference>
<keyword evidence="5" id="KW-0574">Periplasm</keyword>
<keyword evidence="4" id="KW-0676">Redox-active center</keyword>
<evidence type="ECO:0000256" key="3">
    <source>
        <dbReference type="ARBA" id="ARBA00023157"/>
    </source>
</evidence>
<dbReference type="GO" id="GO:0042597">
    <property type="term" value="C:periplasmic space"/>
    <property type="evidence" value="ECO:0007669"/>
    <property type="project" value="UniProtKB-SubCell"/>
</dbReference>
<accession>A0A1W0CZB4</accession>
<dbReference type="PANTHER" id="PTHR35891:SF3">
    <property type="entry name" value="THIOL:DISULFIDE INTERCHANGE PROTEIN DSBL"/>
    <property type="match status" value="1"/>
</dbReference>
<comment type="subcellular location">
    <subcellularLocation>
        <location evidence="5">Periplasm</location>
    </subcellularLocation>
</comment>
<evidence type="ECO:0000259" key="8">
    <source>
        <dbReference type="Pfam" id="PF01323"/>
    </source>
</evidence>
<dbReference type="PANTHER" id="PTHR35891">
    <property type="entry name" value="THIOL:DISULFIDE INTERCHANGE PROTEIN DSBA"/>
    <property type="match status" value="1"/>
</dbReference>
<dbReference type="Pfam" id="PF01323">
    <property type="entry name" value="DSBA"/>
    <property type="match status" value="1"/>
</dbReference>
<keyword evidence="2 7" id="KW-0732">Signal</keyword>
<dbReference type="SUPFAM" id="SSF52833">
    <property type="entry name" value="Thioredoxin-like"/>
    <property type="match status" value="1"/>
</dbReference>
<dbReference type="InterPro" id="IPR050824">
    <property type="entry name" value="Thiol_disulfide_DsbA"/>
</dbReference>
<evidence type="ECO:0000256" key="1">
    <source>
        <dbReference type="ARBA" id="ARBA00005791"/>
    </source>
</evidence>
<evidence type="ECO:0000256" key="6">
    <source>
        <dbReference type="PIRSR" id="PIRSR001488-1"/>
    </source>
</evidence>
<name>A0A1W0CZB4_9NEIS</name>
<evidence type="ECO:0000256" key="5">
    <source>
        <dbReference type="PIRNR" id="PIRNR001488"/>
    </source>
</evidence>
<feature type="chain" id="PRO_5012122191" description="Thiol:disulfide interchange protein" evidence="7">
    <location>
        <begin position="19"/>
        <end position="203"/>
    </location>
</feature>
<dbReference type="InterPro" id="IPR001853">
    <property type="entry name" value="DSBA-like_thioredoxin_dom"/>
</dbReference>
<comment type="caution">
    <text evidence="9">The sequence shown here is derived from an EMBL/GenBank/DDBJ whole genome shotgun (WGS) entry which is preliminary data.</text>
</comment>
<dbReference type="EMBL" id="MUKV01000012">
    <property type="protein sequence ID" value="OQS39932.1"/>
    <property type="molecule type" value="Genomic_DNA"/>
</dbReference>
<feature type="disulfide bond" description="Redox-active" evidence="6">
    <location>
        <begin position="51"/>
        <end position="54"/>
    </location>
</feature>
<evidence type="ECO:0000256" key="7">
    <source>
        <dbReference type="SAM" id="SignalP"/>
    </source>
</evidence>
<dbReference type="InterPro" id="IPR023205">
    <property type="entry name" value="DsbA/DsbL"/>
</dbReference>
<dbReference type="InterPro" id="IPR036249">
    <property type="entry name" value="Thioredoxin-like_sf"/>
</dbReference>
<organism evidence="9 10">
    <name type="scientific">Chromobacterium haemolyticum</name>
    <dbReference type="NCBI Taxonomy" id="394935"/>
    <lineage>
        <taxon>Bacteria</taxon>
        <taxon>Pseudomonadati</taxon>
        <taxon>Pseudomonadota</taxon>
        <taxon>Betaproteobacteria</taxon>
        <taxon>Neisseriales</taxon>
        <taxon>Chromobacteriaceae</taxon>
        <taxon>Chromobacterium</taxon>
    </lineage>
</organism>
<sequence>MKKWLLLSLMLFSGLANAAIELGKDYTMLATPQPVADPKKVEVIEFFSYHCIHCLELEPAMSAWEKSKPADVAFSKEQIVWQKSMEGFVRMFSAFKATGTYDKLHRPAFEAVVKSRVNLSDEGVFANWLKQQKGVDAAKVMQAYKSFGVNAQVAKAAKMTRDYAIQGTPTVIINGKYVVTPVAPERMVQVINELVVKARAEKK</sequence>
<feature type="signal peptide" evidence="7">
    <location>
        <begin position="1"/>
        <end position="18"/>
    </location>
</feature>
<gene>
    <name evidence="9" type="ORF">B0T45_11560</name>
</gene>
<evidence type="ECO:0000313" key="9">
    <source>
        <dbReference type="EMBL" id="OQS39932.1"/>
    </source>
</evidence>
<dbReference type="AlphaFoldDB" id="A0A1W0CZB4"/>
<dbReference type="Proteomes" id="UP000192721">
    <property type="component" value="Unassembled WGS sequence"/>
</dbReference>
<protein>
    <recommendedName>
        <fullName evidence="5">Thiol:disulfide interchange protein</fullName>
    </recommendedName>
</protein>
<evidence type="ECO:0000256" key="2">
    <source>
        <dbReference type="ARBA" id="ARBA00022729"/>
    </source>
</evidence>
<dbReference type="CDD" id="cd03019">
    <property type="entry name" value="DsbA_DsbA"/>
    <property type="match status" value="1"/>
</dbReference>
<keyword evidence="3 5" id="KW-1015">Disulfide bond</keyword>
<dbReference type="RefSeq" id="WP_081555561.1">
    <property type="nucleotide sequence ID" value="NZ_MUKV01000012.1"/>
</dbReference>
<proteinExistence type="inferred from homology"/>
<dbReference type="PIRSF" id="PIRSF001488">
    <property type="entry name" value="Tdi_protein"/>
    <property type="match status" value="1"/>
</dbReference>